<dbReference type="AlphaFoldDB" id="A0A9P0EB43"/>
<protein>
    <submittedName>
        <fullName evidence="1">Uncharacterized protein</fullName>
    </submittedName>
</protein>
<dbReference type="EMBL" id="OV725077">
    <property type="protein sequence ID" value="CAH1390651.1"/>
    <property type="molecule type" value="Genomic_DNA"/>
</dbReference>
<gene>
    <name evidence="1" type="ORF">NEZAVI_LOCUS1825</name>
</gene>
<dbReference type="Proteomes" id="UP001152798">
    <property type="component" value="Chromosome 1"/>
</dbReference>
<evidence type="ECO:0000313" key="1">
    <source>
        <dbReference type="EMBL" id="CAH1390651.1"/>
    </source>
</evidence>
<evidence type="ECO:0000313" key="2">
    <source>
        <dbReference type="Proteomes" id="UP001152798"/>
    </source>
</evidence>
<organism evidence="1 2">
    <name type="scientific">Nezara viridula</name>
    <name type="common">Southern green stink bug</name>
    <name type="synonym">Cimex viridulus</name>
    <dbReference type="NCBI Taxonomy" id="85310"/>
    <lineage>
        <taxon>Eukaryota</taxon>
        <taxon>Metazoa</taxon>
        <taxon>Ecdysozoa</taxon>
        <taxon>Arthropoda</taxon>
        <taxon>Hexapoda</taxon>
        <taxon>Insecta</taxon>
        <taxon>Pterygota</taxon>
        <taxon>Neoptera</taxon>
        <taxon>Paraneoptera</taxon>
        <taxon>Hemiptera</taxon>
        <taxon>Heteroptera</taxon>
        <taxon>Panheteroptera</taxon>
        <taxon>Pentatomomorpha</taxon>
        <taxon>Pentatomoidea</taxon>
        <taxon>Pentatomidae</taxon>
        <taxon>Pentatominae</taxon>
        <taxon>Nezara</taxon>
    </lineage>
</organism>
<reference evidence="1" key="1">
    <citation type="submission" date="2022-01" db="EMBL/GenBank/DDBJ databases">
        <authorList>
            <person name="King R."/>
        </authorList>
    </citation>
    <scope>NUCLEOTIDE SEQUENCE</scope>
</reference>
<keyword evidence="2" id="KW-1185">Reference proteome</keyword>
<accession>A0A9P0EB43</accession>
<proteinExistence type="predicted"/>
<sequence length="107" mass="11555">MAVDEAAAKKLWVREPGLRKPSIKTSIDGGFGVAVVIQRLAKETAFILQLSLFPPQSIFATSVFVQIDLFKTEDQLSDSAVRSAALLGQRPDTYAQPTSYNGTGKPS</sequence>
<name>A0A9P0EB43_NEZVI</name>